<dbReference type="PIRSF" id="PIRSF001123">
    <property type="entry name" value="PepA_GA"/>
    <property type="match status" value="1"/>
</dbReference>
<evidence type="ECO:0000256" key="4">
    <source>
        <dbReference type="ARBA" id="ARBA00022723"/>
    </source>
</evidence>
<feature type="binding site" evidence="8">
    <location>
        <position position="177"/>
    </location>
    <ligand>
        <name>Zn(2+)</name>
        <dbReference type="ChEBI" id="CHEBI:29105"/>
        <label>2</label>
    </ligand>
</feature>
<evidence type="ECO:0000256" key="7">
    <source>
        <dbReference type="PIRSR" id="PIRSR001123-1"/>
    </source>
</evidence>
<feature type="active site" description="Proton acceptor" evidence="7">
    <location>
        <position position="210"/>
    </location>
</feature>
<dbReference type="Pfam" id="PF05343">
    <property type="entry name" value="Peptidase_M42"/>
    <property type="match status" value="1"/>
</dbReference>
<evidence type="ECO:0000256" key="8">
    <source>
        <dbReference type="PIRSR" id="PIRSR001123-2"/>
    </source>
</evidence>
<protein>
    <submittedName>
        <fullName evidence="9">Endoglucanase</fullName>
    </submittedName>
</protein>
<keyword evidence="5" id="KW-0378">Hydrolase</keyword>
<dbReference type="EMBL" id="FNWJ01000002">
    <property type="protein sequence ID" value="SEH13819.1"/>
    <property type="molecule type" value="Genomic_DNA"/>
</dbReference>
<dbReference type="OrthoDB" id="9772053at2"/>
<dbReference type="PANTHER" id="PTHR32481:SF20">
    <property type="entry name" value="AMINOPEPTIDASE YSDC"/>
    <property type="match status" value="1"/>
</dbReference>
<dbReference type="SUPFAM" id="SSF101821">
    <property type="entry name" value="Aminopeptidase/glucanase lid domain"/>
    <property type="match status" value="1"/>
</dbReference>
<dbReference type="GO" id="GO:0046872">
    <property type="term" value="F:metal ion binding"/>
    <property type="evidence" value="ECO:0007669"/>
    <property type="project" value="UniProtKB-UniRule"/>
</dbReference>
<reference evidence="10" key="1">
    <citation type="submission" date="2016-10" db="EMBL/GenBank/DDBJ databases">
        <authorList>
            <person name="Varghese N."/>
            <person name="Submissions S."/>
        </authorList>
    </citation>
    <scope>NUCLEOTIDE SEQUENCE [LARGE SCALE GENOMIC DNA]</scope>
    <source>
        <strain evidence="10">ATCC 35263</strain>
    </source>
</reference>
<dbReference type="Gene3D" id="2.40.30.40">
    <property type="entry name" value="Peptidase M42, domain 2"/>
    <property type="match status" value="1"/>
</dbReference>
<evidence type="ECO:0000256" key="6">
    <source>
        <dbReference type="PIRNR" id="PIRNR001123"/>
    </source>
</evidence>
<evidence type="ECO:0000256" key="3">
    <source>
        <dbReference type="ARBA" id="ARBA00022670"/>
    </source>
</evidence>
<feature type="binding site" evidence="8">
    <location>
        <position position="177"/>
    </location>
    <ligand>
        <name>Zn(2+)</name>
        <dbReference type="ChEBI" id="CHEBI:29105"/>
        <label>1</label>
    </ligand>
</feature>
<dbReference type="InterPro" id="IPR008007">
    <property type="entry name" value="Peptidase_M42"/>
</dbReference>
<feature type="binding site" evidence="8">
    <location>
        <position position="65"/>
    </location>
    <ligand>
        <name>Zn(2+)</name>
        <dbReference type="ChEBI" id="CHEBI:29105"/>
        <label>1</label>
    </ligand>
</feature>
<dbReference type="STRING" id="29539.SAMN02745716_1338"/>
<feature type="binding site" evidence="8">
    <location>
        <position position="211"/>
    </location>
    <ligand>
        <name>Zn(2+)</name>
        <dbReference type="ChEBI" id="CHEBI:29105"/>
        <label>2</label>
    </ligand>
</feature>
<keyword evidence="2" id="KW-0031">Aminopeptidase</keyword>
<dbReference type="SUPFAM" id="SSF53187">
    <property type="entry name" value="Zn-dependent exopeptidases"/>
    <property type="match status" value="1"/>
</dbReference>
<dbReference type="CDD" id="cd05656">
    <property type="entry name" value="M42_Frv"/>
    <property type="match status" value="1"/>
</dbReference>
<organism evidence="9 10">
    <name type="scientific">Thermoleophilum album</name>
    <dbReference type="NCBI Taxonomy" id="29539"/>
    <lineage>
        <taxon>Bacteria</taxon>
        <taxon>Bacillati</taxon>
        <taxon>Actinomycetota</taxon>
        <taxon>Thermoleophilia</taxon>
        <taxon>Thermoleophilales</taxon>
        <taxon>Thermoleophilaceae</taxon>
        <taxon>Thermoleophilum</taxon>
    </lineage>
</organism>
<feature type="binding site" evidence="8">
    <location>
        <position position="320"/>
    </location>
    <ligand>
        <name>Zn(2+)</name>
        <dbReference type="ChEBI" id="CHEBI:29105"/>
        <label>2</label>
    </ligand>
</feature>
<proteinExistence type="inferred from homology"/>
<dbReference type="GO" id="GO:0006508">
    <property type="term" value="P:proteolysis"/>
    <property type="evidence" value="ECO:0007669"/>
    <property type="project" value="UniProtKB-KW"/>
</dbReference>
<comment type="similarity">
    <text evidence="1 6">Belongs to the peptidase M42 family.</text>
</comment>
<keyword evidence="4 8" id="KW-0479">Metal-binding</keyword>
<dbReference type="GO" id="GO:0004177">
    <property type="term" value="F:aminopeptidase activity"/>
    <property type="evidence" value="ECO:0007669"/>
    <property type="project" value="UniProtKB-UniRule"/>
</dbReference>
<evidence type="ECO:0000313" key="9">
    <source>
        <dbReference type="EMBL" id="SEH13819.1"/>
    </source>
</evidence>
<name>A0A1H6FSI2_THEAL</name>
<keyword evidence="10" id="KW-1185">Reference proteome</keyword>
<comment type="cofactor">
    <cofactor evidence="8">
        <name>a divalent metal cation</name>
        <dbReference type="ChEBI" id="CHEBI:60240"/>
    </cofactor>
    <text evidence="8">Binds 2 divalent metal cations per subunit.</text>
</comment>
<dbReference type="InterPro" id="IPR023367">
    <property type="entry name" value="Peptidase_M42_dom2"/>
</dbReference>
<dbReference type="Gene3D" id="3.40.630.10">
    <property type="entry name" value="Zn peptidases"/>
    <property type="match status" value="1"/>
</dbReference>
<evidence type="ECO:0000256" key="1">
    <source>
        <dbReference type="ARBA" id="ARBA00006272"/>
    </source>
</evidence>
<evidence type="ECO:0000313" key="10">
    <source>
        <dbReference type="Proteomes" id="UP000222056"/>
    </source>
</evidence>
<keyword evidence="3" id="KW-0645">Protease</keyword>
<gene>
    <name evidence="9" type="ORF">SAMN02745716_1338</name>
</gene>
<dbReference type="AlphaFoldDB" id="A0A1H6FSI2"/>
<feature type="binding site" evidence="8">
    <location>
        <position position="233"/>
    </location>
    <ligand>
        <name>Zn(2+)</name>
        <dbReference type="ChEBI" id="CHEBI:29105"/>
        <label>1</label>
    </ligand>
</feature>
<dbReference type="InterPro" id="IPR051464">
    <property type="entry name" value="Peptidase_M42_aminopept"/>
</dbReference>
<accession>A0A1H6FSI2</accession>
<dbReference type="RefSeq" id="WP_093117557.1">
    <property type="nucleotide sequence ID" value="NZ_FNWJ01000002.1"/>
</dbReference>
<sequence length="353" mass="37102">MTQLPATLRALLESVGPPGYEEQPARIWREAAASFADEVRGDVLGSSLALVRGGGARPRLAIVGHIDEIGLIVTHITERGLLRVAALGGWDPQVLVGQRVSIVTRQGVVPGVIGGKPRHLQRGDDAKRAPEIRDLHIDVGARDREHAEQLVRIGDVAVIDAEPRALADGRVASRAFDNRLGAYVALEAARRVAAAGGAEVEVVAIASTQEEITFAGARTAAYAVEPDVALIVDVTHATDVPGIDEGEVGSHPLGSGAVIARGATIAPAVYERLQASAEREGIRYTVEATGRSTGTDADAIHLTRHGVACGVVSIPLRYMHQPVEIADLDDVEACVALVTAFALSLRAGEGFER</sequence>
<dbReference type="PANTHER" id="PTHR32481">
    <property type="entry name" value="AMINOPEPTIDASE"/>
    <property type="match status" value="1"/>
</dbReference>
<evidence type="ECO:0000256" key="5">
    <source>
        <dbReference type="ARBA" id="ARBA00022801"/>
    </source>
</evidence>
<evidence type="ECO:0000256" key="2">
    <source>
        <dbReference type="ARBA" id="ARBA00022438"/>
    </source>
</evidence>
<dbReference type="Proteomes" id="UP000222056">
    <property type="component" value="Unassembled WGS sequence"/>
</dbReference>